<keyword evidence="4 6" id="KW-0012">Acyltransferase</keyword>
<dbReference type="SUPFAM" id="SSF55048">
    <property type="entry name" value="Probable ACP-binding domain of malonyl-CoA ACP transacylase"/>
    <property type="match status" value="1"/>
</dbReference>
<dbReference type="InterPro" id="IPR050858">
    <property type="entry name" value="Mal-CoA-ACP_Trans/PKS_FabD"/>
</dbReference>
<accession>A0ABT6ASX8</accession>
<evidence type="ECO:0000256" key="6">
    <source>
        <dbReference type="PIRNR" id="PIRNR000446"/>
    </source>
</evidence>
<dbReference type="SMART" id="SM00827">
    <property type="entry name" value="PKS_AT"/>
    <property type="match status" value="1"/>
</dbReference>
<evidence type="ECO:0000256" key="5">
    <source>
        <dbReference type="ARBA" id="ARBA00048462"/>
    </source>
</evidence>
<comment type="caution">
    <text evidence="8">The sequence shown here is derived from an EMBL/GenBank/DDBJ whole genome shotgun (WGS) entry which is preliminary data.</text>
</comment>
<keyword evidence="3 6" id="KW-0808">Transferase</keyword>
<dbReference type="Gene3D" id="3.30.70.250">
    <property type="entry name" value="Malonyl-CoA ACP transacylase, ACP-binding"/>
    <property type="match status" value="1"/>
</dbReference>
<name>A0ABT6ASX8_9BURK</name>
<keyword evidence="9" id="KW-1185">Reference proteome</keyword>
<evidence type="ECO:0000313" key="8">
    <source>
        <dbReference type="EMBL" id="MDF3835362.1"/>
    </source>
</evidence>
<dbReference type="Pfam" id="PF00698">
    <property type="entry name" value="Acyl_transf_1"/>
    <property type="match status" value="1"/>
</dbReference>
<dbReference type="SUPFAM" id="SSF52151">
    <property type="entry name" value="FabD/lysophospholipase-like"/>
    <property type="match status" value="1"/>
</dbReference>
<evidence type="ECO:0000313" key="9">
    <source>
        <dbReference type="Proteomes" id="UP001216674"/>
    </source>
</evidence>
<dbReference type="PANTHER" id="PTHR42681">
    <property type="entry name" value="MALONYL-COA-ACYL CARRIER PROTEIN TRANSACYLASE, MITOCHONDRIAL"/>
    <property type="match status" value="1"/>
</dbReference>
<dbReference type="PANTHER" id="PTHR42681:SF1">
    <property type="entry name" value="MALONYL-COA-ACYL CARRIER PROTEIN TRANSACYLASE, MITOCHONDRIAL"/>
    <property type="match status" value="1"/>
</dbReference>
<dbReference type="GO" id="GO:0004314">
    <property type="term" value="F:[acyl-carrier-protein] S-malonyltransferase activity"/>
    <property type="evidence" value="ECO:0007669"/>
    <property type="project" value="UniProtKB-EC"/>
</dbReference>
<organism evidence="8 9">
    <name type="scientific">Cupriavidus basilensis</name>
    <dbReference type="NCBI Taxonomy" id="68895"/>
    <lineage>
        <taxon>Bacteria</taxon>
        <taxon>Pseudomonadati</taxon>
        <taxon>Pseudomonadota</taxon>
        <taxon>Betaproteobacteria</taxon>
        <taxon>Burkholderiales</taxon>
        <taxon>Burkholderiaceae</taxon>
        <taxon>Cupriavidus</taxon>
    </lineage>
</organism>
<dbReference type="PIRSF" id="PIRSF000446">
    <property type="entry name" value="Mct"/>
    <property type="match status" value="1"/>
</dbReference>
<evidence type="ECO:0000256" key="4">
    <source>
        <dbReference type="ARBA" id="ARBA00023315"/>
    </source>
</evidence>
<comment type="similarity">
    <text evidence="6">Belongs to the fabD family.</text>
</comment>
<dbReference type="Proteomes" id="UP001216674">
    <property type="component" value="Unassembled WGS sequence"/>
</dbReference>
<dbReference type="InterPro" id="IPR016036">
    <property type="entry name" value="Malonyl_transacylase_ACP-bd"/>
</dbReference>
<dbReference type="RefSeq" id="WP_017230160.1">
    <property type="nucleotide sequence ID" value="NZ_JARJLM010000351.1"/>
</dbReference>
<comment type="catalytic activity">
    <reaction evidence="5 6">
        <text>holo-[ACP] + malonyl-CoA = malonyl-[ACP] + CoA</text>
        <dbReference type="Rhea" id="RHEA:41792"/>
        <dbReference type="Rhea" id="RHEA-COMP:9623"/>
        <dbReference type="Rhea" id="RHEA-COMP:9685"/>
        <dbReference type="ChEBI" id="CHEBI:57287"/>
        <dbReference type="ChEBI" id="CHEBI:57384"/>
        <dbReference type="ChEBI" id="CHEBI:64479"/>
        <dbReference type="ChEBI" id="CHEBI:78449"/>
        <dbReference type="EC" id="2.3.1.39"/>
    </reaction>
</comment>
<dbReference type="InterPro" id="IPR014043">
    <property type="entry name" value="Acyl_transferase_dom"/>
</dbReference>
<gene>
    <name evidence="8" type="primary">fabD</name>
    <name evidence="8" type="ORF">P3W85_20730</name>
</gene>
<dbReference type="EMBL" id="JARJLM010000351">
    <property type="protein sequence ID" value="MDF3835362.1"/>
    <property type="molecule type" value="Genomic_DNA"/>
</dbReference>
<evidence type="ECO:0000256" key="1">
    <source>
        <dbReference type="ARBA" id="ARBA00013258"/>
    </source>
</evidence>
<feature type="domain" description="Malonyl-CoA:ACP transacylase (MAT)" evidence="7">
    <location>
        <begin position="8"/>
        <end position="299"/>
    </location>
</feature>
<dbReference type="InterPro" id="IPR016035">
    <property type="entry name" value="Acyl_Trfase/lysoPLipase"/>
</dbReference>
<dbReference type="InterPro" id="IPR001227">
    <property type="entry name" value="Ac_transferase_dom_sf"/>
</dbReference>
<reference evidence="8 9" key="1">
    <citation type="submission" date="2023-03" db="EMBL/GenBank/DDBJ databases">
        <title>Draft assemblies of triclosan tolerant bacteria isolated from returned activated sludge.</title>
        <authorList>
            <person name="Van Hamelsveld S."/>
        </authorList>
    </citation>
    <scope>NUCLEOTIDE SEQUENCE [LARGE SCALE GENOMIC DNA]</scope>
    <source>
        <strain evidence="8 9">GW210010_S58</strain>
    </source>
</reference>
<dbReference type="InterPro" id="IPR024925">
    <property type="entry name" value="Malonyl_CoA-ACP_transAc"/>
</dbReference>
<dbReference type="NCBIfam" id="TIGR00128">
    <property type="entry name" value="fabD"/>
    <property type="match status" value="1"/>
</dbReference>
<evidence type="ECO:0000256" key="3">
    <source>
        <dbReference type="ARBA" id="ARBA00022679"/>
    </source>
</evidence>
<evidence type="ECO:0000259" key="7">
    <source>
        <dbReference type="SMART" id="SM00827"/>
    </source>
</evidence>
<sequence length="309" mass="32963">MEFRIAHVFPGQGSQAVGMLDAWSEWPVVRHAIEEASDALGFDMWKMVASGSSAQLADTVNTQPIVVAASVALFRAWSDLGGQIPMLSAGHSVGEIAALTAAGAMTLTEAMHLVRVRARAMAEAVPHGGGMAAVIGLEDAVVRRLCEEAALDDVLEPANFNALGQVVVAGHLRAIERLKPSAKREGAKMVMNLPVSGPFHSSMMGKAMTTVHAYLSHVSFSKPAFPVIHNVDHAPADTKTMVRSLSLQLIRPVDWVGTMTGFQRRGVTRVFEIGPGEVLTNLNKRISPTMLSVALNTPAAMEKAMKTLL</sequence>
<dbReference type="InterPro" id="IPR004410">
    <property type="entry name" value="Malonyl_CoA-ACP_transAc_FabD"/>
</dbReference>
<protein>
    <recommendedName>
        <fullName evidence="2 6">Malonyl CoA-acyl carrier protein transacylase</fullName>
        <ecNumber evidence="1 6">2.3.1.39</ecNumber>
    </recommendedName>
</protein>
<dbReference type="EC" id="2.3.1.39" evidence="1 6"/>
<proteinExistence type="inferred from homology"/>
<evidence type="ECO:0000256" key="2">
    <source>
        <dbReference type="ARBA" id="ARBA00018953"/>
    </source>
</evidence>
<dbReference type="Gene3D" id="3.40.366.10">
    <property type="entry name" value="Malonyl-Coenzyme A Acyl Carrier Protein, domain 2"/>
    <property type="match status" value="1"/>
</dbReference>